<accession>A0ABV0LFY3</accession>
<feature type="transmembrane region" description="Helical" evidence="2">
    <location>
        <begin position="108"/>
        <end position="129"/>
    </location>
</feature>
<dbReference type="SMART" id="SM00014">
    <property type="entry name" value="acidPPc"/>
    <property type="match status" value="1"/>
</dbReference>
<dbReference type="Pfam" id="PF01569">
    <property type="entry name" value="PAP2"/>
    <property type="match status" value="1"/>
</dbReference>
<dbReference type="InterPro" id="IPR000326">
    <property type="entry name" value="PAP2/HPO"/>
</dbReference>
<sequence length="329" mass="33503">MAVIFFEAPPAARAEGRQALATRAASRTAVLAAGAAGFALAFVAAYLLFVRTEAGRSVENGVVRTAQTAGHTVSWAAPLRQADLVVLLGGVAVLIMLISLARRRFALGVTALLLLAAPLVVAQLLKLYVLDRPSTADGLGVAGHNSFPSGHVSAAMAVLLALAIVLPRRFRLPALAVGATGVAWVSAAAVALGWHRLSDTVGGCLLVAAVACAGAAVVSARRPDGDRVPLLPVLSALLAPSALVLTGFAVLGTATSGAAQFVAAMVLAALSAMVVVLLLTGPLRRVTFDPAEARVRRLRRRVGSLPASAAGAQRVRQNGQDPDPAADLP</sequence>
<evidence type="ECO:0000256" key="2">
    <source>
        <dbReference type="SAM" id="Phobius"/>
    </source>
</evidence>
<evidence type="ECO:0000256" key="1">
    <source>
        <dbReference type="SAM" id="MobiDB-lite"/>
    </source>
</evidence>
<keyword evidence="2" id="KW-1133">Transmembrane helix</keyword>
<comment type="caution">
    <text evidence="4">The sequence shown here is derived from an EMBL/GenBank/DDBJ whole genome shotgun (WGS) entry which is preliminary data.</text>
</comment>
<keyword evidence="2" id="KW-0812">Transmembrane</keyword>
<feature type="transmembrane region" description="Helical" evidence="2">
    <location>
        <begin position="200"/>
        <end position="218"/>
    </location>
</feature>
<keyword evidence="5" id="KW-1185">Reference proteome</keyword>
<dbReference type="EMBL" id="JBDZYD010000006">
    <property type="protein sequence ID" value="MEQ0561213.1"/>
    <property type="molecule type" value="Genomic_DNA"/>
</dbReference>
<evidence type="ECO:0000313" key="4">
    <source>
        <dbReference type="EMBL" id="MEQ0561213.1"/>
    </source>
</evidence>
<feature type="region of interest" description="Disordered" evidence="1">
    <location>
        <begin position="306"/>
        <end position="329"/>
    </location>
</feature>
<dbReference type="Proteomes" id="UP001440984">
    <property type="component" value="Unassembled WGS sequence"/>
</dbReference>
<organism evidence="4 5">
    <name type="scientific">Amycolatopsis melonis</name>
    <dbReference type="NCBI Taxonomy" id="3156488"/>
    <lineage>
        <taxon>Bacteria</taxon>
        <taxon>Bacillati</taxon>
        <taxon>Actinomycetota</taxon>
        <taxon>Actinomycetes</taxon>
        <taxon>Pseudonocardiales</taxon>
        <taxon>Pseudonocardiaceae</taxon>
        <taxon>Amycolatopsis</taxon>
    </lineage>
</organism>
<feature type="transmembrane region" description="Helical" evidence="2">
    <location>
        <begin position="230"/>
        <end position="251"/>
    </location>
</feature>
<feature type="domain" description="Phosphatidic acid phosphatase type 2/haloperoxidase" evidence="3">
    <location>
        <begin position="107"/>
        <end position="215"/>
    </location>
</feature>
<feature type="transmembrane region" description="Helical" evidence="2">
    <location>
        <begin position="84"/>
        <end position="101"/>
    </location>
</feature>
<feature type="transmembrane region" description="Helical" evidence="2">
    <location>
        <begin position="149"/>
        <end position="167"/>
    </location>
</feature>
<dbReference type="RefSeq" id="WP_348952397.1">
    <property type="nucleotide sequence ID" value="NZ_JBDZYD010000006.1"/>
</dbReference>
<name>A0ABV0LFY3_9PSEU</name>
<dbReference type="Gene3D" id="1.20.144.10">
    <property type="entry name" value="Phosphatidic acid phosphatase type 2/haloperoxidase"/>
    <property type="match status" value="1"/>
</dbReference>
<proteinExistence type="predicted"/>
<evidence type="ECO:0000259" key="3">
    <source>
        <dbReference type="SMART" id="SM00014"/>
    </source>
</evidence>
<feature type="transmembrane region" description="Helical" evidence="2">
    <location>
        <begin position="29"/>
        <end position="49"/>
    </location>
</feature>
<feature type="transmembrane region" description="Helical" evidence="2">
    <location>
        <begin position="257"/>
        <end position="279"/>
    </location>
</feature>
<dbReference type="InterPro" id="IPR036938">
    <property type="entry name" value="PAP2/HPO_sf"/>
</dbReference>
<protein>
    <submittedName>
        <fullName evidence="4">Phosphatase PAP2 family protein</fullName>
    </submittedName>
</protein>
<dbReference type="SUPFAM" id="SSF48317">
    <property type="entry name" value="Acid phosphatase/Vanadium-dependent haloperoxidase"/>
    <property type="match status" value="1"/>
</dbReference>
<reference evidence="4 5" key="1">
    <citation type="submission" date="2024-05" db="EMBL/GenBank/DDBJ databases">
        <authorList>
            <person name="Zhao H."/>
            <person name="Xu Y."/>
            <person name="Lin S."/>
            <person name="Spain J.C."/>
            <person name="Zhou N.-Y."/>
        </authorList>
    </citation>
    <scope>NUCLEOTIDE SEQUENCE [LARGE SCALE GENOMIC DNA]</scope>
    <source>
        <strain evidence="4 5">NEAU-NG30</strain>
    </source>
</reference>
<gene>
    <name evidence="4" type="ORF">ABJI51_19170</name>
</gene>
<keyword evidence="2" id="KW-0472">Membrane</keyword>
<evidence type="ECO:0000313" key="5">
    <source>
        <dbReference type="Proteomes" id="UP001440984"/>
    </source>
</evidence>
<feature type="transmembrane region" description="Helical" evidence="2">
    <location>
        <begin position="174"/>
        <end position="194"/>
    </location>
</feature>